<dbReference type="OrthoDB" id="5984008at2759"/>
<dbReference type="FunFam" id="3.40.50.2300:FF:000302">
    <property type="entry name" value="Si:ch211-203b20.7"/>
    <property type="match status" value="1"/>
</dbReference>
<dbReference type="FunFam" id="2.10.50.30:FF:000002">
    <property type="entry name" value="Vomeronasal 2 receptor, h1"/>
    <property type="match status" value="1"/>
</dbReference>
<dbReference type="Proteomes" id="UP000515152">
    <property type="component" value="Chromosome 9"/>
</dbReference>
<feature type="transmembrane region" description="Helical" evidence="13">
    <location>
        <begin position="625"/>
        <end position="649"/>
    </location>
</feature>
<keyword evidence="10" id="KW-0325">Glycoprotein</keyword>
<dbReference type="PANTHER" id="PTHR24061">
    <property type="entry name" value="CALCIUM-SENSING RECEPTOR-RELATED"/>
    <property type="match status" value="1"/>
</dbReference>
<keyword evidence="7" id="KW-0297">G-protein coupled receptor</keyword>
<feature type="domain" description="G-protein coupled receptors family 3 profile" evidence="14">
    <location>
        <begin position="625"/>
        <end position="890"/>
    </location>
</feature>
<evidence type="ECO:0000256" key="10">
    <source>
        <dbReference type="ARBA" id="ARBA00023180"/>
    </source>
</evidence>
<comment type="similarity">
    <text evidence="2">Belongs to the G-protein coupled receptor 3 family.</text>
</comment>
<evidence type="ECO:0000256" key="1">
    <source>
        <dbReference type="ARBA" id="ARBA00004651"/>
    </source>
</evidence>
<evidence type="ECO:0000259" key="14">
    <source>
        <dbReference type="PROSITE" id="PS50259"/>
    </source>
</evidence>
<name>A0A6P3VRT4_CLUHA</name>
<dbReference type="InterPro" id="IPR028082">
    <property type="entry name" value="Peripla_BP_I"/>
</dbReference>
<reference evidence="16" key="1">
    <citation type="submission" date="2025-08" db="UniProtKB">
        <authorList>
            <consortium name="RefSeq"/>
        </authorList>
    </citation>
    <scope>IDENTIFICATION</scope>
</reference>
<keyword evidence="9" id="KW-0675">Receptor</keyword>
<dbReference type="Pfam" id="PF00003">
    <property type="entry name" value="7tm_3"/>
    <property type="match status" value="1"/>
</dbReference>
<dbReference type="InterPro" id="IPR001828">
    <property type="entry name" value="ANF_lig-bd_rcpt"/>
</dbReference>
<keyword evidence="3" id="KW-1003">Cell membrane</keyword>
<dbReference type="PROSITE" id="PS00981">
    <property type="entry name" value="G_PROTEIN_RECEP_F3_3"/>
    <property type="match status" value="1"/>
</dbReference>
<organism evidence="15 16">
    <name type="scientific">Clupea harengus</name>
    <name type="common">Atlantic herring</name>
    <dbReference type="NCBI Taxonomy" id="7950"/>
    <lineage>
        <taxon>Eukaryota</taxon>
        <taxon>Metazoa</taxon>
        <taxon>Chordata</taxon>
        <taxon>Craniata</taxon>
        <taxon>Vertebrata</taxon>
        <taxon>Euteleostomi</taxon>
        <taxon>Actinopterygii</taxon>
        <taxon>Neopterygii</taxon>
        <taxon>Teleostei</taxon>
        <taxon>Clupei</taxon>
        <taxon>Clupeiformes</taxon>
        <taxon>Clupeoidei</taxon>
        <taxon>Clupeidae</taxon>
        <taxon>Clupea</taxon>
    </lineage>
</organism>
<evidence type="ECO:0000256" key="6">
    <source>
        <dbReference type="ARBA" id="ARBA00022989"/>
    </source>
</evidence>
<feature type="transmembrane region" description="Helical" evidence="13">
    <location>
        <begin position="790"/>
        <end position="808"/>
    </location>
</feature>
<dbReference type="InterPro" id="IPR017979">
    <property type="entry name" value="GPCR_3_CS"/>
</dbReference>
<dbReference type="AlphaFoldDB" id="A0A6P3VRT4"/>
<feature type="transmembrane region" description="Helical" evidence="13">
    <location>
        <begin position="820"/>
        <end position="840"/>
    </location>
</feature>
<evidence type="ECO:0000256" key="13">
    <source>
        <dbReference type="SAM" id="Phobius"/>
    </source>
</evidence>
<feature type="transmembrane region" description="Helical" evidence="13">
    <location>
        <begin position="740"/>
        <end position="759"/>
    </location>
</feature>
<evidence type="ECO:0000313" key="15">
    <source>
        <dbReference type="Proteomes" id="UP000515152"/>
    </source>
</evidence>
<dbReference type="InterPro" id="IPR017978">
    <property type="entry name" value="GPCR_3_C"/>
</dbReference>
<keyword evidence="4 13" id="KW-0812">Transmembrane</keyword>
<dbReference type="CDD" id="cd15283">
    <property type="entry name" value="7tmC_V2R_pheromone"/>
    <property type="match status" value="1"/>
</dbReference>
<sequence>MAMDYITKWPTTFAIPDQSATSSSSTSLRHQDRVASAILLLLLWLPGEAVVAEMAEQQQSCSRWDQPEGVDDRGISQDGDVVIGGLFVVHNQPPTPDLSFIRKPGLKHCFGFQKQPYRWAHAMVFAVEEINRNPYLLPGVRLGYQILDNCSQYPWSLRAVMSLISGGNHSCKSTGPVRVIIGDASSTQTIMLSRTLSPLQVPLISYQASCACLSNRREFPNVFRTIPSDVYQARTMADLAHRYGWTWVGAVVVNNDYGLLAVQAFRERAQGTGICLAFFETLNRETLAQDVDRAATTVQMSSARVVLVIAWYTDVEALLLELARRNVTGRQFLASEAWSTSSYLLNNPALRNIGNGVLGVAIRSAPIPGLEAHLRQLRPSRHPRDALLRDLWREEFGCNPDSGSSSDSSSLPPCSGTESLEGVQSTFTDTTHLRVTYNAYLAVYAAAHAFHSLLSCSPIENTDMNRSQQCSSDYNISPAKLLQHLSQVNFTTQLGENFLFHGGDIPAVYDLVNWQEAPNGVLKYITIGRVEGSQLHLEDSAIWWATGSQVPGSVCSESCPPGTRKANRKGEPICCFDCLPCADGEISNTTDSLTCEGCPLEFWSNNRKNMCVPLTVEFLSFNDTMGITLTTVAVSGAVMTAAVAVVFLYNRHTPIVKANNSELSFLLLMSLKLCFLCSLLFIGQPTDWSCRIQQAAFGISFVLCISCILVKTIVVLAVFRSARPGSDSMMKWFGPGQQRGSVFLFTCVQVVICVAWLSLRPPMPHRNIGLKGSKIILECTLGSVEGFATLLGYIGLLAAICFLLAFFARKLPDNFNEAKFITFSMLIFCAVWIAFVPAYVSSPGKYAIAVEIFAILSSSFGLLLCIFIPKCFIILIQPHKNTKKYLMGKTDKIQK</sequence>
<dbReference type="InterPro" id="IPR000068">
    <property type="entry name" value="GPCR_3_Ca_sens_rcpt-rel"/>
</dbReference>
<dbReference type="Gene3D" id="2.10.50.30">
    <property type="entry name" value="GPCR, family 3, nine cysteines domain"/>
    <property type="match status" value="1"/>
</dbReference>
<proteinExistence type="inferred from homology"/>
<comment type="subcellular location">
    <subcellularLocation>
        <location evidence="1">Cell membrane</location>
        <topology evidence="1">Multi-pass membrane protein</topology>
    </subcellularLocation>
</comment>
<dbReference type="PROSITE" id="PS50259">
    <property type="entry name" value="G_PROTEIN_RECEP_F3_4"/>
    <property type="match status" value="1"/>
</dbReference>
<dbReference type="GO" id="GO:0005886">
    <property type="term" value="C:plasma membrane"/>
    <property type="evidence" value="ECO:0007669"/>
    <property type="project" value="UniProtKB-SubCell"/>
</dbReference>
<dbReference type="RefSeq" id="XP_012679449.2">
    <property type="nucleotide sequence ID" value="XM_012823995.3"/>
</dbReference>
<dbReference type="Gene3D" id="3.40.50.2300">
    <property type="match status" value="2"/>
</dbReference>
<evidence type="ECO:0000256" key="8">
    <source>
        <dbReference type="ARBA" id="ARBA00023136"/>
    </source>
</evidence>
<evidence type="ECO:0000256" key="12">
    <source>
        <dbReference type="SAM" id="MobiDB-lite"/>
    </source>
</evidence>
<feature type="transmembrane region" description="Helical" evidence="13">
    <location>
        <begin position="852"/>
        <end position="876"/>
    </location>
</feature>
<evidence type="ECO:0000256" key="11">
    <source>
        <dbReference type="ARBA" id="ARBA00023224"/>
    </source>
</evidence>
<keyword evidence="8 13" id="KW-0472">Membrane</keyword>
<evidence type="ECO:0000256" key="5">
    <source>
        <dbReference type="ARBA" id="ARBA00022729"/>
    </source>
</evidence>
<dbReference type="InterPro" id="IPR011500">
    <property type="entry name" value="GPCR_3_9-Cys_dom"/>
</dbReference>
<gene>
    <name evidence="16" type="primary">LOC105897115</name>
</gene>
<dbReference type="GO" id="GO:0004930">
    <property type="term" value="F:G protein-coupled receptor activity"/>
    <property type="evidence" value="ECO:0007669"/>
    <property type="project" value="UniProtKB-KW"/>
</dbReference>
<dbReference type="SUPFAM" id="SSF53822">
    <property type="entry name" value="Periplasmic binding protein-like I"/>
    <property type="match status" value="1"/>
</dbReference>
<accession>A0A6P3VRT4</accession>
<keyword evidence="11" id="KW-0807">Transducer</keyword>
<feature type="region of interest" description="Disordered" evidence="12">
    <location>
        <begin position="399"/>
        <end position="422"/>
    </location>
</feature>
<evidence type="ECO:0000313" key="16">
    <source>
        <dbReference type="RefSeq" id="XP_012679449.2"/>
    </source>
</evidence>
<protein>
    <submittedName>
        <fullName evidence="16">Extracellular calcium-sensing receptor-like</fullName>
    </submittedName>
</protein>
<keyword evidence="5" id="KW-0732">Signal</keyword>
<evidence type="ECO:0000256" key="7">
    <source>
        <dbReference type="ARBA" id="ARBA00023040"/>
    </source>
</evidence>
<feature type="transmembrane region" description="Helical" evidence="13">
    <location>
        <begin position="695"/>
        <end position="719"/>
    </location>
</feature>
<evidence type="ECO:0000256" key="4">
    <source>
        <dbReference type="ARBA" id="ARBA00022692"/>
    </source>
</evidence>
<evidence type="ECO:0000256" key="3">
    <source>
        <dbReference type="ARBA" id="ARBA00022475"/>
    </source>
</evidence>
<keyword evidence="6 13" id="KW-1133">Transmembrane helix</keyword>
<feature type="compositionally biased region" description="Low complexity" evidence="12">
    <location>
        <begin position="399"/>
        <end position="416"/>
    </location>
</feature>
<evidence type="ECO:0000256" key="2">
    <source>
        <dbReference type="ARBA" id="ARBA00007242"/>
    </source>
</evidence>
<dbReference type="InterPro" id="IPR038550">
    <property type="entry name" value="GPCR_3_9-Cys_sf"/>
</dbReference>
<dbReference type="InterPro" id="IPR000337">
    <property type="entry name" value="GPCR_3"/>
</dbReference>
<dbReference type="PRINTS" id="PR00248">
    <property type="entry name" value="GPCRMGR"/>
</dbReference>
<dbReference type="InterPro" id="IPR004073">
    <property type="entry name" value="GPCR_3_vmron_rcpt_2"/>
</dbReference>
<dbReference type="PANTHER" id="PTHR24061:SF415">
    <property type="entry name" value="NOVEL PHERMONE RECEPTOR-RELATED"/>
    <property type="match status" value="1"/>
</dbReference>
<feature type="transmembrane region" description="Helical" evidence="13">
    <location>
        <begin position="661"/>
        <end position="683"/>
    </location>
</feature>
<dbReference type="KEGG" id="char:105897115"/>
<dbReference type="Pfam" id="PF07562">
    <property type="entry name" value="NCD3G"/>
    <property type="match status" value="1"/>
</dbReference>
<dbReference type="PRINTS" id="PR01535">
    <property type="entry name" value="VOMERONASL2R"/>
</dbReference>
<dbReference type="Pfam" id="PF01094">
    <property type="entry name" value="ANF_receptor"/>
    <property type="match status" value="1"/>
</dbReference>
<evidence type="ECO:0000256" key="9">
    <source>
        <dbReference type="ARBA" id="ARBA00023170"/>
    </source>
</evidence>
<keyword evidence="15" id="KW-1185">Reference proteome</keyword>
<dbReference type="GeneID" id="105897115"/>